<evidence type="ECO:0008006" key="3">
    <source>
        <dbReference type="Google" id="ProtNLM"/>
    </source>
</evidence>
<sequence>MDAVPIEFKSTRSASAPLLLTKICRRWRSVALKTPRLWSEIAITSSNGISQPLWSLFLKSSAARPLDILLISNQWVYDAPYASKCFLRTLNLHSERIISLITTDVRVQEAFPFQSPPPSSILEALWILNGYTTLPTLINPNPLE</sequence>
<reference evidence="1 2" key="1">
    <citation type="submission" date="2014-06" db="EMBL/GenBank/DDBJ databases">
        <title>Evolutionary Origins and Diversification of the Mycorrhizal Mutualists.</title>
        <authorList>
            <consortium name="DOE Joint Genome Institute"/>
            <consortium name="Mycorrhizal Genomics Consortium"/>
            <person name="Kohler A."/>
            <person name="Kuo A."/>
            <person name="Nagy L.G."/>
            <person name="Floudas D."/>
            <person name="Copeland A."/>
            <person name="Barry K.W."/>
            <person name="Cichocki N."/>
            <person name="Veneault-Fourrey C."/>
            <person name="LaButti K."/>
            <person name="Lindquist E.A."/>
            <person name="Lipzen A."/>
            <person name="Lundell T."/>
            <person name="Morin E."/>
            <person name="Murat C."/>
            <person name="Riley R."/>
            <person name="Ohm R."/>
            <person name="Sun H."/>
            <person name="Tunlid A."/>
            <person name="Henrissat B."/>
            <person name="Grigoriev I.V."/>
            <person name="Hibbett D.S."/>
            <person name="Martin F."/>
        </authorList>
    </citation>
    <scope>NUCLEOTIDE SEQUENCE [LARGE SCALE GENOMIC DNA]</scope>
    <source>
        <strain evidence="1 2">SS14</strain>
    </source>
</reference>
<evidence type="ECO:0000313" key="2">
    <source>
        <dbReference type="Proteomes" id="UP000054279"/>
    </source>
</evidence>
<name>A0A0C9T6U1_SPHS4</name>
<dbReference type="AlphaFoldDB" id="A0A0C9T6U1"/>
<organism evidence="1 2">
    <name type="scientific">Sphaerobolus stellatus (strain SS14)</name>
    <dbReference type="NCBI Taxonomy" id="990650"/>
    <lineage>
        <taxon>Eukaryota</taxon>
        <taxon>Fungi</taxon>
        <taxon>Dikarya</taxon>
        <taxon>Basidiomycota</taxon>
        <taxon>Agaricomycotina</taxon>
        <taxon>Agaricomycetes</taxon>
        <taxon>Phallomycetidae</taxon>
        <taxon>Geastrales</taxon>
        <taxon>Sphaerobolaceae</taxon>
        <taxon>Sphaerobolus</taxon>
    </lineage>
</organism>
<protein>
    <recommendedName>
        <fullName evidence="3">F-box domain-containing protein</fullName>
    </recommendedName>
</protein>
<dbReference type="HOGENOM" id="CLU_1797687_0_0_1"/>
<dbReference type="OrthoDB" id="3270120at2759"/>
<accession>A0A0C9T6U1</accession>
<evidence type="ECO:0000313" key="1">
    <source>
        <dbReference type="EMBL" id="KIJ24668.1"/>
    </source>
</evidence>
<dbReference type="EMBL" id="KN837467">
    <property type="protein sequence ID" value="KIJ24668.1"/>
    <property type="molecule type" value="Genomic_DNA"/>
</dbReference>
<keyword evidence="2" id="KW-1185">Reference proteome</keyword>
<gene>
    <name evidence="1" type="ORF">M422DRAFT_785813</name>
</gene>
<proteinExistence type="predicted"/>
<dbReference type="Proteomes" id="UP000054279">
    <property type="component" value="Unassembled WGS sequence"/>
</dbReference>